<dbReference type="EMBL" id="JABWDY010025423">
    <property type="protein sequence ID" value="KAF5189484.1"/>
    <property type="molecule type" value="Genomic_DNA"/>
</dbReference>
<gene>
    <name evidence="2" type="ORF">FRX31_020929</name>
</gene>
<evidence type="ECO:0000313" key="3">
    <source>
        <dbReference type="Proteomes" id="UP000554482"/>
    </source>
</evidence>
<evidence type="ECO:0000256" key="1">
    <source>
        <dbReference type="SAM" id="MobiDB-lite"/>
    </source>
</evidence>
<name>A0A7J6VWK2_THATH</name>
<sequence length="258" mass="28327">SICLFPLRPGSRPSYPLPAKANSSHSESNASPFLACFLASTNSSRAPEVVLFREGGAPHSTFSLPRIENEWNQLNPSSSLKDPDGTELDLIKQQRRVSQPIRVHCHAHFIPLFPPNSREVVHFFPNRGLFPVPAALVARSTTLKCPNDTSASTVSHSRTCIGDSEILGQTPSFSALSFVSQCPLGNVSHQASAQCTTDHSQLPNLRPSSCHRSPKPMGRSRPCRLVFRTIAAHLQRHCNCQLHLEQSFAHCKAINNPK</sequence>
<comment type="caution">
    <text evidence="2">The sequence shown here is derived from an EMBL/GenBank/DDBJ whole genome shotgun (WGS) entry which is preliminary data.</text>
</comment>
<reference evidence="2 3" key="1">
    <citation type="submission" date="2020-06" db="EMBL/GenBank/DDBJ databases">
        <title>Transcriptomic and genomic resources for Thalictrum thalictroides and T. hernandezii: Facilitating candidate gene discovery in an emerging model plant lineage.</title>
        <authorList>
            <person name="Arias T."/>
            <person name="Riano-Pachon D.M."/>
            <person name="Di Stilio V.S."/>
        </authorList>
    </citation>
    <scope>NUCLEOTIDE SEQUENCE [LARGE SCALE GENOMIC DNA]</scope>
    <source>
        <strain evidence="3">cv. WT478/WT964</strain>
        <tissue evidence="2">Leaves</tissue>
    </source>
</reference>
<feature type="region of interest" description="Disordered" evidence="1">
    <location>
        <begin position="198"/>
        <end position="219"/>
    </location>
</feature>
<keyword evidence="3" id="KW-1185">Reference proteome</keyword>
<feature type="non-terminal residue" evidence="2">
    <location>
        <position position="1"/>
    </location>
</feature>
<feature type="compositionally biased region" description="Polar residues" evidence="1">
    <location>
        <begin position="198"/>
        <end position="211"/>
    </location>
</feature>
<protein>
    <submittedName>
        <fullName evidence="2">Uncharacterized protein</fullName>
    </submittedName>
</protein>
<dbReference type="AlphaFoldDB" id="A0A7J6VWK2"/>
<evidence type="ECO:0000313" key="2">
    <source>
        <dbReference type="EMBL" id="KAF5189484.1"/>
    </source>
</evidence>
<organism evidence="2 3">
    <name type="scientific">Thalictrum thalictroides</name>
    <name type="common">Rue-anemone</name>
    <name type="synonym">Anemone thalictroides</name>
    <dbReference type="NCBI Taxonomy" id="46969"/>
    <lineage>
        <taxon>Eukaryota</taxon>
        <taxon>Viridiplantae</taxon>
        <taxon>Streptophyta</taxon>
        <taxon>Embryophyta</taxon>
        <taxon>Tracheophyta</taxon>
        <taxon>Spermatophyta</taxon>
        <taxon>Magnoliopsida</taxon>
        <taxon>Ranunculales</taxon>
        <taxon>Ranunculaceae</taxon>
        <taxon>Thalictroideae</taxon>
        <taxon>Thalictrum</taxon>
    </lineage>
</organism>
<dbReference type="Proteomes" id="UP000554482">
    <property type="component" value="Unassembled WGS sequence"/>
</dbReference>
<proteinExistence type="predicted"/>
<accession>A0A7J6VWK2</accession>